<sequence>MAAGDRFDRPGLLQQLEGGLHGAVAHAEPLRKVAHPGQAGVFLLAQQQNRELPGSQSVAGQKPFVGSVHGADSKQDSGY</sequence>
<organism evidence="2 3">
    <name type="scientific">Streptomyces tuirus</name>
    <dbReference type="NCBI Taxonomy" id="68278"/>
    <lineage>
        <taxon>Bacteria</taxon>
        <taxon>Bacillati</taxon>
        <taxon>Actinomycetota</taxon>
        <taxon>Actinomycetes</taxon>
        <taxon>Kitasatosporales</taxon>
        <taxon>Streptomycetaceae</taxon>
        <taxon>Streptomyces</taxon>
    </lineage>
</organism>
<evidence type="ECO:0000313" key="3">
    <source>
        <dbReference type="Proteomes" id="UP000516373"/>
    </source>
</evidence>
<dbReference type="Proteomes" id="UP000516373">
    <property type="component" value="Chromosome"/>
</dbReference>
<evidence type="ECO:0000313" key="2">
    <source>
        <dbReference type="EMBL" id="BCL18727.1"/>
    </source>
</evidence>
<dbReference type="EMBL" id="AP023439">
    <property type="protein sequence ID" value="BCL18727.1"/>
    <property type="molecule type" value="Genomic_DNA"/>
</dbReference>
<gene>
    <name evidence="2" type="ORF">GCM10017668_05700</name>
</gene>
<dbReference type="AlphaFoldDB" id="A0A7G1NAE8"/>
<dbReference type="KEGG" id="stui:GCM10017668_05700"/>
<reference evidence="2 3" key="1">
    <citation type="journal article" date="2014" name="Int. J. Syst. Evol. Microbiol.">
        <title>Complete genome sequence of Corynebacterium casei LMG S-19264T (=DSM 44701T), isolated from a smear-ripened cheese.</title>
        <authorList>
            <consortium name="US DOE Joint Genome Institute (JGI-PGF)"/>
            <person name="Walter F."/>
            <person name="Albersmeier A."/>
            <person name="Kalinowski J."/>
            <person name="Ruckert C."/>
        </authorList>
    </citation>
    <scope>NUCLEOTIDE SEQUENCE [LARGE SCALE GENOMIC DNA]</scope>
    <source>
        <strain evidence="2 3">JCM 4255</strain>
    </source>
</reference>
<proteinExistence type="predicted"/>
<name>A0A7G1NAE8_9ACTN</name>
<protein>
    <submittedName>
        <fullName evidence="2">Uncharacterized protein</fullName>
    </submittedName>
</protein>
<evidence type="ECO:0000256" key="1">
    <source>
        <dbReference type="SAM" id="MobiDB-lite"/>
    </source>
</evidence>
<accession>A0A7G1NAE8</accession>
<feature type="region of interest" description="Disordered" evidence="1">
    <location>
        <begin position="51"/>
        <end position="79"/>
    </location>
</feature>